<dbReference type="Gene3D" id="3.50.50.60">
    <property type="entry name" value="FAD/NAD(P)-binding domain"/>
    <property type="match status" value="1"/>
</dbReference>
<evidence type="ECO:0000256" key="1">
    <source>
        <dbReference type="ARBA" id="ARBA00002600"/>
    </source>
</evidence>
<gene>
    <name evidence="13" type="ORF">CLO192961_LOCUS437882</name>
</gene>
<dbReference type="PANTHER" id="PTHR42923">
    <property type="entry name" value="PROTOPORPHYRINOGEN OXIDASE"/>
    <property type="match status" value="1"/>
</dbReference>
<comment type="similarity">
    <text evidence="3 11">Belongs to the protoporphyrinogen/coproporphyrinogen oxidase family. Protoporphyrinogen oxidase subfamily.</text>
</comment>
<accession>A0ABY6V142</accession>
<name>A0ABY6V142_BIOOC</name>
<keyword evidence="8 11" id="KW-0350">Heme biosynthesis</keyword>
<comment type="caution">
    <text evidence="13">The sequence shown here is derived from an EMBL/GenBank/DDBJ whole genome shotgun (WGS) entry which is preliminary data.</text>
</comment>
<comment type="catalytic activity">
    <reaction evidence="10 11">
        <text>protoporphyrinogen IX + 3 O2 = protoporphyrin IX + 3 H2O2</text>
        <dbReference type="Rhea" id="RHEA:25576"/>
        <dbReference type="ChEBI" id="CHEBI:15379"/>
        <dbReference type="ChEBI" id="CHEBI:16240"/>
        <dbReference type="ChEBI" id="CHEBI:57306"/>
        <dbReference type="ChEBI" id="CHEBI:57307"/>
        <dbReference type="EC" id="1.3.3.4"/>
    </reaction>
</comment>
<evidence type="ECO:0000256" key="2">
    <source>
        <dbReference type="ARBA" id="ARBA00005073"/>
    </source>
</evidence>
<keyword evidence="14" id="KW-1185">Reference proteome</keyword>
<dbReference type="Pfam" id="PF01593">
    <property type="entry name" value="Amino_oxidase"/>
    <property type="match status" value="1"/>
</dbReference>
<keyword evidence="9 11" id="KW-0627">Porphyrin biosynthesis</keyword>
<evidence type="ECO:0000256" key="9">
    <source>
        <dbReference type="ARBA" id="ARBA00023244"/>
    </source>
</evidence>
<dbReference type="Proteomes" id="UP000766486">
    <property type="component" value="Unassembled WGS sequence"/>
</dbReference>
<evidence type="ECO:0000259" key="12">
    <source>
        <dbReference type="Pfam" id="PF01593"/>
    </source>
</evidence>
<comment type="function">
    <text evidence="1 11">Catalyzes the 6-electron oxidation of protoporphyrinogen-IX to form protoporphyrin-IX.</text>
</comment>
<dbReference type="InterPro" id="IPR050464">
    <property type="entry name" value="Zeta_carotene_desat/Oxidored"/>
</dbReference>
<keyword evidence="7 11" id="KW-0560">Oxidoreductase</keyword>
<keyword evidence="5 11" id="KW-0285">Flavoprotein</keyword>
<evidence type="ECO:0000256" key="7">
    <source>
        <dbReference type="ARBA" id="ARBA00023002"/>
    </source>
</evidence>
<protein>
    <recommendedName>
        <fullName evidence="4 11">Protoporphyrinogen oxidase</fullName>
        <ecNumber evidence="4 11">1.3.3.4</ecNumber>
    </recommendedName>
</protein>
<dbReference type="EC" id="1.3.3.4" evidence="4 11"/>
<organism evidence="13 14">
    <name type="scientific">Bionectria ochroleuca</name>
    <name type="common">Gliocladium roseum</name>
    <dbReference type="NCBI Taxonomy" id="29856"/>
    <lineage>
        <taxon>Eukaryota</taxon>
        <taxon>Fungi</taxon>
        <taxon>Dikarya</taxon>
        <taxon>Ascomycota</taxon>
        <taxon>Pezizomycotina</taxon>
        <taxon>Sordariomycetes</taxon>
        <taxon>Hypocreomycetidae</taxon>
        <taxon>Hypocreales</taxon>
        <taxon>Bionectriaceae</taxon>
        <taxon>Clonostachys</taxon>
    </lineage>
</organism>
<evidence type="ECO:0000256" key="5">
    <source>
        <dbReference type="ARBA" id="ARBA00022630"/>
    </source>
</evidence>
<comment type="pathway">
    <text evidence="2 11">Porphyrin-containing compound metabolism; protoporphyrin-IX biosynthesis; protoporphyrin-IX from protoporphyrinogen-IX: step 1/1.</text>
</comment>
<dbReference type="InterPro" id="IPR004572">
    <property type="entry name" value="Protoporphyrinogen_oxidase"/>
</dbReference>
<comment type="cofactor">
    <cofactor evidence="11">
        <name>FAD</name>
        <dbReference type="ChEBI" id="CHEBI:57692"/>
    </cofactor>
    <text evidence="11">Binds 1 FAD per subunit.</text>
</comment>
<keyword evidence="6 11" id="KW-0274">FAD</keyword>
<sequence length="599" mass="66335">MMSPLRTQASRRALQSCCCRSRPVLSHHATQFLPAQSRSFHHPSYSPADRKDFDRKVQELGKITPVPENAKIAIVGAGLTGLTTAYYLAKDLPPGCKIVIYDGQNRVGGWIRSETHSVDVGGTKSQVLFERGPRAISPGDALHGQQDRLVLYDLLLNHGLVAYPGRSNLARYIYSPQGHLVNLSGLRLDPSVFDEPIYRLMLKGGLWWALKWRFRRPGWFPNDDVSLGEYVERASGSRRLVDDVASAGVHGIWGGDIDKISAMSALGLHFQTANMSYWQANDLGLRVTEQKFAADFLQERPYVKAMYAMKPPALVNFGKFGLESLPIALADSLKSDSRVETRLGNSINSIEYDPAEKKVKITDSNKNTEVYDKVISTTSGQHANQMTGGKLESLQDSHSVDIMTVNLWYPQGTLVPSGLGYLIPKSCPPELNPERALGVFFDSNVAEQQQKQEGGTKVFVLMGGHQYDGMEAPSEAQAIEQAKTLLHRHLGIPVDLPCYAVSKLAKGCLPQHHVGHHRRMARLSNELIDKFENRLALIGGSYSRPGVASALRAGFDMAHTITQYNFNDNGVSRFSHGEVSDPYFPLGEKEYLERNFQSG</sequence>
<dbReference type="PANTHER" id="PTHR42923:SF3">
    <property type="entry name" value="PROTOPORPHYRINOGEN OXIDASE"/>
    <property type="match status" value="1"/>
</dbReference>
<dbReference type="NCBIfam" id="TIGR00562">
    <property type="entry name" value="proto_IX_ox"/>
    <property type="match status" value="1"/>
</dbReference>
<evidence type="ECO:0000256" key="4">
    <source>
        <dbReference type="ARBA" id="ARBA00012867"/>
    </source>
</evidence>
<dbReference type="InterPro" id="IPR002937">
    <property type="entry name" value="Amino_oxidase"/>
</dbReference>
<feature type="domain" description="Amine oxidase" evidence="12">
    <location>
        <begin position="79"/>
        <end position="510"/>
    </location>
</feature>
<evidence type="ECO:0000313" key="14">
    <source>
        <dbReference type="Proteomes" id="UP000766486"/>
    </source>
</evidence>
<comment type="subcellular location">
    <subcellularLocation>
        <location evidence="11">Mitochondrion inner membrane</location>
    </subcellularLocation>
</comment>
<evidence type="ECO:0000256" key="11">
    <source>
        <dbReference type="RuleBase" id="RU367069"/>
    </source>
</evidence>
<dbReference type="InterPro" id="IPR036188">
    <property type="entry name" value="FAD/NAD-bd_sf"/>
</dbReference>
<dbReference type="EMBL" id="CABFNS010000926">
    <property type="protein sequence ID" value="VUC36155.1"/>
    <property type="molecule type" value="Genomic_DNA"/>
</dbReference>
<reference evidence="13 14" key="1">
    <citation type="submission" date="2019-06" db="EMBL/GenBank/DDBJ databases">
        <authorList>
            <person name="Broberg M."/>
        </authorList>
    </citation>
    <scope>NUCLEOTIDE SEQUENCE [LARGE SCALE GENOMIC DNA]</scope>
</reference>
<proteinExistence type="inferred from homology"/>
<evidence type="ECO:0000256" key="6">
    <source>
        <dbReference type="ARBA" id="ARBA00022827"/>
    </source>
</evidence>
<evidence type="ECO:0000256" key="3">
    <source>
        <dbReference type="ARBA" id="ARBA00010551"/>
    </source>
</evidence>
<evidence type="ECO:0000256" key="10">
    <source>
        <dbReference type="ARBA" id="ARBA00047554"/>
    </source>
</evidence>
<evidence type="ECO:0000256" key="8">
    <source>
        <dbReference type="ARBA" id="ARBA00023133"/>
    </source>
</evidence>
<dbReference type="SUPFAM" id="SSF51905">
    <property type="entry name" value="FAD/NAD(P)-binding domain"/>
    <property type="match status" value="1"/>
</dbReference>
<evidence type="ECO:0000313" key="13">
    <source>
        <dbReference type="EMBL" id="VUC36155.1"/>
    </source>
</evidence>
<dbReference type="SUPFAM" id="SSF54373">
    <property type="entry name" value="FAD-linked reductases, C-terminal domain"/>
    <property type="match status" value="1"/>
</dbReference>